<accession>W6YCM2</accession>
<feature type="non-terminal residue" evidence="1">
    <location>
        <position position="56"/>
    </location>
</feature>
<proteinExistence type="predicted"/>
<evidence type="ECO:0000313" key="1">
    <source>
        <dbReference type="EMBL" id="EUC33274.1"/>
    </source>
</evidence>
<reference evidence="1 2" key="1">
    <citation type="journal article" date="2013" name="PLoS Genet.">
        <title>Comparative genome structure, secondary metabolite, and effector coding capacity across Cochliobolus pathogens.</title>
        <authorList>
            <person name="Condon B.J."/>
            <person name="Leng Y."/>
            <person name="Wu D."/>
            <person name="Bushley K.E."/>
            <person name="Ohm R.A."/>
            <person name="Otillar R."/>
            <person name="Martin J."/>
            <person name="Schackwitz W."/>
            <person name="Grimwood J."/>
            <person name="MohdZainudin N."/>
            <person name="Xue C."/>
            <person name="Wang R."/>
            <person name="Manning V.A."/>
            <person name="Dhillon B."/>
            <person name="Tu Z.J."/>
            <person name="Steffenson B.J."/>
            <person name="Salamov A."/>
            <person name="Sun H."/>
            <person name="Lowry S."/>
            <person name="LaButti K."/>
            <person name="Han J."/>
            <person name="Copeland A."/>
            <person name="Lindquist E."/>
            <person name="Barry K."/>
            <person name="Schmutz J."/>
            <person name="Baker S.E."/>
            <person name="Ciuffetti L.M."/>
            <person name="Grigoriev I.V."/>
            <person name="Zhong S."/>
            <person name="Turgeon B.G."/>
        </authorList>
    </citation>
    <scope>NUCLEOTIDE SEQUENCE [LARGE SCALE GENOMIC DNA]</scope>
    <source>
        <strain evidence="1 2">26-R-13</strain>
    </source>
</reference>
<dbReference type="GeneID" id="19150236"/>
<organism evidence="1 2">
    <name type="scientific">Cochliobolus carbonum (strain 26-R-13)</name>
    <name type="common">Maize leaf spot fungus</name>
    <name type="synonym">Bipolaris zeicola</name>
    <dbReference type="NCBI Taxonomy" id="930089"/>
    <lineage>
        <taxon>Eukaryota</taxon>
        <taxon>Fungi</taxon>
        <taxon>Dikarya</taxon>
        <taxon>Ascomycota</taxon>
        <taxon>Pezizomycotina</taxon>
        <taxon>Dothideomycetes</taxon>
        <taxon>Pleosporomycetidae</taxon>
        <taxon>Pleosporales</taxon>
        <taxon>Pleosporineae</taxon>
        <taxon>Pleosporaceae</taxon>
        <taxon>Bipolaris</taxon>
    </lineage>
</organism>
<dbReference type="OrthoDB" id="3681351at2759"/>
<sequence length="56" mass="5966">MSALSFPPFNFGNSVTSPCSPPKACFPLHLRAPKVPFRPTPCLGSLGNRPAQEALL</sequence>
<dbReference type="RefSeq" id="XP_007712382.1">
    <property type="nucleotide sequence ID" value="XM_007714192.1"/>
</dbReference>
<dbReference type="KEGG" id="bze:COCCADRAFT_58895"/>
<dbReference type="HOGENOM" id="CLU_3019773_0_0_1"/>
<keyword evidence="2" id="KW-1185">Reference proteome</keyword>
<evidence type="ECO:0000313" key="2">
    <source>
        <dbReference type="Proteomes" id="UP000053841"/>
    </source>
</evidence>
<gene>
    <name evidence="1" type="ORF">COCCADRAFT_58895</name>
</gene>
<dbReference type="EMBL" id="KI964613">
    <property type="protein sequence ID" value="EUC33274.1"/>
    <property type="molecule type" value="Genomic_DNA"/>
</dbReference>
<protein>
    <submittedName>
        <fullName evidence="1">Uncharacterized protein</fullName>
    </submittedName>
</protein>
<dbReference type="Proteomes" id="UP000053841">
    <property type="component" value="Unassembled WGS sequence"/>
</dbReference>
<name>W6YCM2_COCC2</name>
<dbReference type="AlphaFoldDB" id="W6YCM2"/>